<dbReference type="NCBIfam" id="NF047860">
    <property type="entry name" value="Tet-DihydfolSynFolCMyb"/>
    <property type="match status" value="1"/>
</dbReference>
<comment type="caution">
    <text evidence="21">The sequence shown here is derived from an EMBL/GenBank/DDBJ whole genome shotgun (WGS) entry which is preliminary data.</text>
</comment>
<evidence type="ECO:0000256" key="8">
    <source>
        <dbReference type="ARBA" id="ARBA00019357"/>
    </source>
</evidence>
<comment type="similarity">
    <text evidence="4 18">Belongs to the folylpolyglutamate synthase family.</text>
</comment>
<dbReference type="Pfam" id="PF08245">
    <property type="entry name" value="Mur_ligase_M"/>
    <property type="match status" value="1"/>
</dbReference>
<evidence type="ECO:0000256" key="7">
    <source>
        <dbReference type="ARBA" id="ARBA00013025"/>
    </source>
</evidence>
<dbReference type="GO" id="GO:0008841">
    <property type="term" value="F:dihydrofolate synthase activity"/>
    <property type="evidence" value="ECO:0007669"/>
    <property type="project" value="UniProtKB-EC"/>
</dbReference>
<dbReference type="InterPro" id="IPR036565">
    <property type="entry name" value="Mur-like_cat_sf"/>
</dbReference>
<evidence type="ECO:0000256" key="3">
    <source>
        <dbReference type="ARBA" id="ARBA00005150"/>
    </source>
</evidence>
<keyword evidence="14" id="KW-0289">Folate biosynthesis</keyword>
<dbReference type="InterPro" id="IPR018109">
    <property type="entry name" value="Folylpolyglutamate_synth_CS"/>
</dbReference>
<evidence type="ECO:0000256" key="13">
    <source>
        <dbReference type="ARBA" id="ARBA00022842"/>
    </source>
</evidence>
<dbReference type="EMBL" id="JAGSOG010000021">
    <property type="protein sequence ID" value="MBR7833055.1"/>
    <property type="molecule type" value="Genomic_DNA"/>
</dbReference>
<keyword evidence="13" id="KW-0460">Magnesium</keyword>
<dbReference type="AlphaFoldDB" id="A0A941ILI6"/>
<evidence type="ECO:0000256" key="5">
    <source>
        <dbReference type="ARBA" id="ARBA00011245"/>
    </source>
</evidence>
<organism evidence="21 22">
    <name type="scientific">Actinospica durhamensis</name>
    <dbReference type="NCBI Taxonomy" id="1508375"/>
    <lineage>
        <taxon>Bacteria</taxon>
        <taxon>Bacillati</taxon>
        <taxon>Actinomycetota</taxon>
        <taxon>Actinomycetes</taxon>
        <taxon>Catenulisporales</taxon>
        <taxon>Actinospicaceae</taxon>
        <taxon>Actinospica</taxon>
    </lineage>
</organism>
<dbReference type="PANTHER" id="PTHR11136:SF0">
    <property type="entry name" value="DIHYDROFOLATE SYNTHETASE-RELATED"/>
    <property type="match status" value="1"/>
</dbReference>
<keyword evidence="9 18" id="KW-0436">Ligase</keyword>
<evidence type="ECO:0000313" key="21">
    <source>
        <dbReference type="EMBL" id="MBR7833055.1"/>
    </source>
</evidence>
<comment type="catalytic activity">
    <reaction evidence="16">
        <text>(6S)-5,6,7,8-tetrahydrofolyl-(gamma-L-Glu)(n) + L-glutamate + ATP = (6S)-5,6,7,8-tetrahydrofolyl-(gamma-L-Glu)(n+1) + ADP + phosphate + H(+)</text>
        <dbReference type="Rhea" id="RHEA:10580"/>
        <dbReference type="Rhea" id="RHEA-COMP:14738"/>
        <dbReference type="Rhea" id="RHEA-COMP:14740"/>
        <dbReference type="ChEBI" id="CHEBI:15378"/>
        <dbReference type="ChEBI" id="CHEBI:29985"/>
        <dbReference type="ChEBI" id="CHEBI:30616"/>
        <dbReference type="ChEBI" id="CHEBI:43474"/>
        <dbReference type="ChEBI" id="CHEBI:141005"/>
        <dbReference type="ChEBI" id="CHEBI:456216"/>
        <dbReference type="EC" id="6.3.2.17"/>
    </reaction>
</comment>
<evidence type="ECO:0000256" key="11">
    <source>
        <dbReference type="ARBA" id="ARBA00022741"/>
    </source>
</evidence>
<dbReference type="NCBIfam" id="TIGR01499">
    <property type="entry name" value="folC"/>
    <property type="match status" value="1"/>
</dbReference>
<dbReference type="GO" id="GO:0005737">
    <property type="term" value="C:cytoplasm"/>
    <property type="evidence" value="ECO:0007669"/>
    <property type="project" value="TreeGrafter"/>
</dbReference>
<dbReference type="Pfam" id="PF02875">
    <property type="entry name" value="Mur_ligase_C"/>
    <property type="match status" value="1"/>
</dbReference>
<dbReference type="PIRSF" id="PIRSF001563">
    <property type="entry name" value="Folylpolyglu_synth"/>
    <property type="match status" value="1"/>
</dbReference>
<dbReference type="PANTHER" id="PTHR11136">
    <property type="entry name" value="FOLYLPOLYGLUTAMATE SYNTHASE-RELATED"/>
    <property type="match status" value="1"/>
</dbReference>
<evidence type="ECO:0000256" key="2">
    <source>
        <dbReference type="ARBA" id="ARBA00004799"/>
    </source>
</evidence>
<comment type="catalytic activity">
    <reaction evidence="17">
        <text>7,8-dihydropteroate + L-glutamate + ATP = 7,8-dihydrofolate + ADP + phosphate + H(+)</text>
        <dbReference type="Rhea" id="RHEA:23584"/>
        <dbReference type="ChEBI" id="CHEBI:15378"/>
        <dbReference type="ChEBI" id="CHEBI:17839"/>
        <dbReference type="ChEBI" id="CHEBI:29985"/>
        <dbReference type="ChEBI" id="CHEBI:30616"/>
        <dbReference type="ChEBI" id="CHEBI:43474"/>
        <dbReference type="ChEBI" id="CHEBI:57451"/>
        <dbReference type="ChEBI" id="CHEBI:456216"/>
        <dbReference type="EC" id="6.3.2.12"/>
    </reaction>
</comment>
<dbReference type="InterPro" id="IPR004101">
    <property type="entry name" value="Mur_ligase_C"/>
</dbReference>
<dbReference type="PROSITE" id="PS01012">
    <property type="entry name" value="FOLYLPOLYGLU_SYNT_2"/>
    <property type="match status" value="1"/>
</dbReference>
<dbReference type="Proteomes" id="UP000675781">
    <property type="component" value="Unassembled WGS sequence"/>
</dbReference>
<evidence type="ECO:0000256" key="9">
    <source>
        <dbReference type="ARBA" id="ARBA00022598"/>
    </source>
</evidence>
<dbReference type="Gene3D" id="3.90.190.20">
    <property type="entry name" value="Mur ligase, C-terminal domain"/>
    <property type="match status" value="1"/>
</dbReference>
<comment type="pathway">
    <text evidence="3">Cofactor biosynthesis; tetrahydrofolylpolyglutamate biosynthesis.</text>
</comment>
<evidence type="ECO:0000256" key="15">
    <source>
        <dbReference type="ARBA" id="ARBA00030592"/>
    </source>
</evidence>
<evidence type="ECO:0000256" key="12">
    <source>
        <dbReference type="ARBA" id="ARBA00022840"/>
    </source>
</evidence>
<dbReference type="InterPro" id="IPR036615">
    <property type="entry name" value="Mur_ligase_C_dom_sf"/>
</dbReference>
<dbReference type="GO" id="GO:0046656">
    <property type="term" value="P:folic acid biosynthetic process"/>
    <property type="evidence" value="ECO:0007669"/>
    <property type="project" value="UniProtKB-KW"/>
</dbReference>
<evidence type="ECO:0000256" key="6">
    <source>
        <dbReference type="ARBA" id="ARBA00013023"/>
    </source>
</evidence>
<dbReference type="SUPFAM" id="SSF53244">
    <property type="entry name" value="MurD-like peptide ligases, peptide-binding domain"/>
    <property type="match status" value="1"/>
</dbReference>
<dbReference type="InterPro" id="IPR013221">
    <property type="entry name" value="Mur_ligase_cen"/>
</dbReference>
<gene>
    <name evidence="21" type="ORF">KDL01_07260</name>
</gene>
<accession>A0A941ILI6</accession>
<keyword evidence="11 18" id="KW-0547">Nucleotide-binding</keyword>
<dbReference type="GO" id="GO:0005524">
    <property type="term" value="F:ATP binding"/>
    <property type="evidence" value="ECO:0007669"/>
    <property type="project" value="UniProtKB-KW"/>
</dbReference>
<dbReference type="EC" id="6.3.2.12" evidence="6"/>
<sequence>MSSGSEHSQEIEAQYRAAEAELLQRWPETRIEPSLDRIKAIMDVLGEPQRAYPSIHITGTNGKTSTARITDALLRELNLRTGRTTSPHLAEIRERICVDGEPISRERFTEIYHELKPYAELIDARQPFKLSFFEFTTAMAYAAFAEAPVDAAVIEVGLGGTWDATNVIEAPVAVVTPISLDHTHLLGDNVRDIAEEKAGIIKPGAVAVLAQQPLEAAEVLMRHAAEVGATVAREGLEFGVLDRQLAVGGQQLHIKGLSQEYPDLFLPLHGAHQAGNAACAIAAVEAFLGAGQGGGSLDPEIVRAAFAKVSSPGRLEVVRRNPAVILDAAHNPGGAEATARAISEEFTFEHLVCVFAAMKDKDVRGVLEAFEPVIDEIVVTRNSTLRSMPVDELAALAQEVFGEGRVTAVERLDDAIDRALELAEVGVPDPSLGGAGVLVTGSVVTAGDAGRLLRG</sequence>
<feature type="domain" description="Mur ligase C-terminal" evidence="19">
    <location>
        <begin position="313"/>
        <end position="442"/>
    </location>
</feature>
<dbReference type="GO" id="GO:0004326">
    <property type="term" value="F:tetrahydrofolylpolyglutamate synthase activity"/>
    <property type="evidence" value="ECO:0007669"/>
    <property type="project" value="UniProtKB-EC"/>
</dbReference>
<dbReference type="SUPFAM" id="SSF53623">
    <property type="entry name" value="MurD-like peptide ligases, catalytic domain"/>
    <property type="match status" value="1"/>
</dbReference>
<keyword evidence="10" id="KW-0479">Metal-binding</keyword>
<comment type="pathway">
    <text evidence="2">Cofactor biosynthesis; tetrahydrofolate biosynthesis; 7,8-dihydrofolate from 2-amino-4-hydroxy-6-hydroxymethyl-7,8-dihydropteridine diphosphate and 4-aminobenzoate: step 2/2.</text>
</comment>
<evidence type="ECO:0000259" key="19">
    <source>
        <dbReference type="Pfam" id="PF02875"/>
    </source>
</evidence>
<comment type="cofactor">
    <cofactor evidence="1">
        <name>Mg(2+)</name>
        <dbReference type="ChEBI" id="CHEBI:18420"/>
    </cofactor>
</comment>
<evidence type="ECO:0000313" key="22">
    <source>
        <dbReference type="Proteomes" id="UP000675781"/>
    </source>
</evidence>
<evidence type="ECO:0000256" key="10">
    <source>
        <dbReference type="ARBA" id="ARBA00022723"/>
    </source>
</evidence>
<dbReference type="Gene3D" id="3.40.1190.10">
    <property type="entry name" value="Mur-like, catalytic domain"/>
    <property type="match status" value="1"/>
</dbReference>
<evidence type="ECO:0000256" key="17">
    <source>
        <dbReference type="ARBA" id="ARBA00049161"/>
    </source>
</evidence>
<keyword evidence="12 18" id="KW-0067">ATP-binding</keyword>
<dbReference type="FunFam" id="3.40.1190.10:FF:000004">
    <property type="entry name" value="Dihydrofolate synthase/folylpolyglutamate synthase"/>
    <property type="match status" value="1"/>
</dbReference>
<evidence type="ECO:0000256" key="4">
    <source>
        <dbReference type="ARBA" id="ARBA00008276"/>
    </source>
</evidence>
<evidence type="ECO:0000256" key="14">
    <source>
        <dbReference type="ARBA" id="ARBA00022909"/>
    </source>
</evidence>
<proteinExistence type="inferred from homology"/>
<reference evidence="21" key="1">
    <citation type="submission" date="2021-04" db="EMBL/GenBank/DDBJ databases">
        <title>Genome based classification of Actinospica acidithermotolerans sp. nov., an actinobacterium isolated from an Indonesian hot spring.</title>
        <authorList>
            <person name="Kusuma A.B."/>
            <person name="Putra K.E."/>
            <person name="Nafisah S."/>
            <person name="Loh J."/>
            <person name="Nouioui I."/>
            <person name="Goodfellow M."/>
        </authorList>
    </citation>
    <scope>NUCLEOTIDE SEQUENCE</scope>
    <source>
        <strain evidence="21">CSCA 57</strain>
    </source>
</reference>
<dbReference type="InterPro" id="IPR001645">
    <property type="entry name" value="Folylpolyglutamate_synth"/>
</dbReference>
<dbReference type="EC" id="6.3.2.17" evidence="7"/>
<evidence type="ECO:0000256" key="16">
    <source>
        <dbReference type="ARBA" id="ARBA00047493"/>
    </source>
</evidence>
<evidence type="ECO:0000256" key="1">
    <source>
        <dbReference type="ARBA" id="ARBA00001946"/>
    </source>
</evidence>
<dbReference type="RefSeq" id="WP_212527575.1">
    <property type="nucleotide sequence ID" value="NZ_JAGSOG010000021.1"/>
</dbReference>
<dbReference type="GO" id="GO:0046872">
    <property type="term" value="F:metal ion binding"/>
    <property type="evidence" value="ECO:0007669"/>
    <property type="project" value="UniProtKB-KW"/>
</dbReference>
<evidence type="ECO:0000259" key="20">
    <source>
        <dbReference type="Pfam" id="PF08245"/>
    </source>
</evidence>
<protein>
    <recommendedName>
        <fullName evidence="8">Dihydrofolate synthase/folylpolyglutamate synthase</fullName>
        <ecNumber evidence="6">6.3.2.12</ecNumber>
        <ecNumber evidence="7">6.3.2.17</ecNumber>
    </recommendedName>
    <alternativeName>
        <fullName evidence="15">Tetrahydrofolylpolyglutamate synthase</fullName>
    </alternativeName>
</protein>
<keyword evidence="22" id="KW-1185">Reference proteome</keyword>
<evidence type="ECO:0000256" key="18">
    <source>
        <dbReference type="PIRNR" id="PIRNR001563"/>
    </source>
</evidence>
<comment type="subunit">
    <text evidence="5">Monomer.</text>
</comment>
<name>A0A941ILI6_9ACTN</name>
<feature type="domain" description="Mur ligase central" evidence="20">
    <location>
        <begin position="142"/>
        <end position="284"/>
    </location>
</feature>